<feature type="region of interest" description="Disordered" evidence="1">
    <location>
        <begin position="148"/>
        <end position="169"/>
    </location>
</feature>
<keyword evidence="3" id="KW-1185">Reference proteome</keyword>
<organism evidence="2 3">
    <name type="scientific">Variibacter gotjawalensis</name>
    <dbReference type="NCBI Taxonomy" id="1333996"/>
    <lineage>
        <taxon>Bacteria</taxon>
        <taxon>Pseudomonadati</taxon>
        <taxon>Pseudomonadota</taxon>
        <taxon>Alphaproteobacteria</taxon>
        <taxon>Hyphomicrobiales</taxon>
        <taxon>Nitrobacteraceae</taxon>
        <taxon>Variibacter</taxon>
    </lineage>
</organism>
<feature type="compositionally biased region" description="Basic and acidic residues" evidence="1">
    <location>
        <begin position="153"/>
        <end position="169"/>
    </location>
</feature>
<gene>
    <name evidence="2" type="ORF">GJW-30_1_02935</name>
</gene>
<protein>
    <recommendedName>
        <fullName evidence="4">Molybdopterin-guanine dinucleotide biosynthesis protein A</fullName>
    </recommendedName>
</protein>
<dbReference type="EMBL" id="AP014946">
    <property type="protein sequence ID" value="BAT60398.1"/>
    <property type="molecule type" value="Genomic_DNA"/>
</dbReference>
<reference evidence="2 3" key="1">
    <citation type="submission" date="2015-08" db="EMBL/GenBank/DDBJ databases">
        <title>Investigation of the bacterial diversity of lava forest soil.</title>
        <authorList>
            <person name="Lee J.S."/>
        </authorList>
    </citation>
    <scope>NUCLEOTIDE SEQUENCE [LARGE SCALE GENOMIC DNA]</scope>
    <source>
        <strain evidence="2 3">GJW-30</strain>
    </source>
</reference>
<sequence length="169" mass="18436">MSTALASIDVGVVAERRDAANPWIDHVWTPSAVVHGAPAAEPWTIIHEDNGRAEFFVGLAKIELFASATAHYRDNLASGDPRVWVILRPTGVSPPFDLVAVTADPAEGEGYTQAGADLVDAVTMPASIIEFVAGFVAEHHVEREFFKRKRDRHPSDALSKRPRGDNDER</sequence>
<proteinExistence type="predicted"/>
<dbReference type="InterPro" id="IPR021736">
    <property type="entry name" value="DUF3305"/>
</dbReference>
<evidence type="ECO:0000313" key="2">
    <source>
        <dbReference type="EMBL" id="BAT60398.1"/>
    </source>
</evidence>
<evidence type="ECO:0000256" key="1">
    <source>
        <dbReference type="SAM" id="MobiDB-lite"/>
    </source>
</evidence>
<name>A0A0S3PWW8_9BRAD</name>
<dbReference type="AlphaFoldDB" id="A0A0S3PWW8"/>
<evidence type="ECO:0000313" key="3">
    <source>
        <dbReference type="Proteomes" id="UP000236884"/>
    </source>
</evidence>
<dbReference type="KEGG" id="vgo:GJW-30_1_02935"/>
<accession>A0A0S3PWW8</accession>
<evidence type="ECO:0008006" key="4">
    <source>
        <dbReference type="Google" id="ProtNLM"/>
    </source>
</evidence>
<dbReference type="Proteomes" id="UP000236884">
    <property type="component" value="Chromosome"/>
</dbReference>
<dbReference type="RefSeq" id="WP_096356564.1">
    <property type="nucleotide sequence ID" value="NZ_AP014946.1"/>
</dbReference>
<dbReference type="Pfam" id="PF11749">
    <property type="entry name" value="DUF3305"/>
    <property type="match status" value="1"/>
</dbReference>
<dbReference type="OrthoDB" id="7271084at2"/>